<evidence type="ECO:0000313" key="3">
    <source>
        <dbReference type="Proteomes" id="UP000533900"/>
    </source>
</evidence>
<name>A0A842IMI3_9FLAO</name>
<dbReference type="RefSeq" id="WP_185787647.1">
    <property type="nucleotide sequence ID" value="NZ_JACLCP010000001.1"/>
</dbReference>
<feature type="signal peptide" evidence="1">
    <location>
        <begin position="1"/>
        <end position="19"/>
    </location>
</feature>
<keyword evidence="3" id="KW-1185">Reference proteome</keyword>
<evidence type="ECO:0000313" key="2">
    <source>
        <dbReference type="EMBL" id="MBC2843941.1"/>
    </source>
</evidence>
<dbReference type="EMBL" id="JACLCP010000001">
    <property type="protein sequence ID" value="MBC2843941.1"/>
    <property type="molecule type" value="Genomic_DNA"/>
</dbReference>
<keyword evidence="1" id="KW-0732">Signal</keyword>
<sequence length="615" mass="69910">MKKILLFAYLFCITLSINAQDLVSKIPKDAKAVISIKGKNITELVSIAEFENSKVGKLLLEELLRGTDGKVSNLNELGIDLNSNFYYFMQSDSLGFKHNFLVPLKNKTGFESLMPERQKEKIIMDGDLSYFVDPYDSMVTMWNSNALIVSILQETNSYDAYSYNDYNIEEAPAVVVEEIEEIEETVEPEPAEEEVIESTEQSYNDYYEKRRKEREAKQMEANKLLIAQAKTTMMGNYASGSILKNTVYLKAVGKSKDEAVAWIGDFSNLYSDILRQASYGLGTSYLGLYSGLENFYGNMSITSKLNFQEEQVSLKTSYVMSSEMSKYMEAMYDGKMNSDFFNYFNEDKMLGYFSVNASTQGVLEAYPDMVASMFKNYEDDEVAAFVPIGMRVLSLLLDEEGAARILRGDMLFVLTEMKERELSYTTYEYDENYERTEVTKTKKETLPGFLMMVTSSEEDMFRKLMDIAVKESRGEVTLNANGIYQLNTNELPFSLNVMFKDNTILLGTSSEDMLAISRGKFNSKVGGMHKKLIKKNSSAIYVNGQEIAATFPREIMPNDIKKRIDFVAENTRDVVFKTSKIKNNTLEGEMILNTPEKGHNNSLAYFLNMINALID</sequence>
<protein>
    <recommendedName>
        <fullName evidence="4">DUF4836 family protein</fullName>
    </recommendedName>
</protein>
<evidence type="ECO:0008006" key="4">
    <source>
        <dbReference type="Google" id="ProtNLM"/>
    </source>
</evidence>
<gene>
    <name evidence="2" type="ORF">H7F21_02470</name>
</gene>
<evidence type="ECO:0000256" key="1">
    <source>
        <dbReference type="SAM" id="SignalP"/>
    </source>
</evidence>
<feature type="chain" id="PRO_5033004035" description="DUF4836 family protein" evidence="1">
    <location>
        <begin position="20"/>
        <end position="615"/>
    </location>
</feature>
<dbReference type="Proteomes" id="UP000533900">
    <property type="component" value="Unassembled WGS sequence"/>
</dbReference>
<proteinExistence type="predicted"/>
<organism evidence="2 3">
    <name type="scientific">Winogradskyella flava</name>
    <dbReference type="NCBI Taxonomy" id="1884876"/>
    <lineage>
        <taxon>Bacteria</taxon>
        <taxon>Pseudomonadati</taxon>
        <taxon>Bacteroidota</taxon>
        <taxon>Flavobacteriia</taxon>
        <taxon>Flavobacteriales</taxon>
        <taxon>Flavobacteriaceae</taxon>
        <taxon>Winogradskyella</taxon>
    </lineage>
</organism>
<dbReference type="AlphaFoldDB" id="A0A842IMI3"/>
<accession>A0A842IMI3</accession>
<comment type="caution">
    <text evidence="2">The sequence shown here is derived from an EMBL/GenBank/DDBJ whole genome shotgun (WGS) entry which is preliminary data.</text>
</comment>
<reference evidence="2" key="1">
    <citation type="submission" date="2020-08" db="EMBL/GenBank/DDBJ databases">
        <title>Winogradskyella ouciana sp. nov., isolated from the hadal seawater of the Mariana Trench.</title>
        <authorList>
            <person name="He X."/>
        </authorList>
    </citation>
    <scope>NUCLEOTIDE SEQUENCE [LARGE SCALE GENOMIC DNA]</scope>
    <source>
        <strain evidence="2">KCTC 52348</strain>
    </source>
</reference>